<dbReference type="GO" id="GO:0080120">
    <property type="term" value="P:CAAX-box protein maturation"/>
    <property type="evidence" value="ECO:0007669"/>
    <property type="project" value="UniProtKB-ARBA"/>
</dbReference>
<dbReference type="EMBL" id="UINC01154080">
    <property type="protein sequence ID" value="SVD49160.1"/>
    <property type="molecule type" value="Genomic_DNA"/>
</dbReference>
<feature type="transmembrane region" description="Helical" evidence="1">
    <location>
        <begin position="63"/>
        <end position="83"/>
    </location>
</feature>
<feature type="transmembrane region" description="Helical" evidence="1">
    <location>
        <begin position="26"/>
        <end position="43"/>
    </location>
</feature>
<feature type="transmembrane region" description="Helical" evidence="1">
    <location>
        <begin position="212"/>
        <end position="232"/>
    </location>
</feature>
<feature type="transmembrane region" description="Helical" evidence="1">
    <location>
        <begin position="133"/>
        <end position="153"/>
    </location>
</feature>
<feature type="non-terminal residue" evidence="3">
    <location>
        <position position="241"/>
    </location>
</feature>
<reference evidence="3" key="1">
    <citation type="submission" date="2018-05" db="EMBL/GenBank/DDBJ databases">
        <authorList>
            <person name="Lanie J.A."/>
            <person name="Ng W.-L."/>
            <person name="Kazmierczak K.M."/>
            <person name="Andrzejewski T.M."/>
            <person name="Davidsen T.M."/>
            <person name="Wayne K.J."/>
            <person name="Tettelin H."/>
            <person name="Glass J.I."/>
            <person name="Rusch D."/>
            <person name="Podicherti R."/>
            <person name="Tsui H.-C.T."/>
            <person name="Winkler M.E."/>
        </authorList>
    </citation>
    <scope>NUCLEOTIDE SEQUENCE</scope>
</reference>
<dbReference type="Pfam" id="PF02517">
    <property type="entry name" value="Rce1-like"/>
    <property type="match status" value="1"/>
</dbReference>
<keyword evidence="1" id="KW-1133">Transmembrane helix</keyword>
<keyword evidence="1" id="KW-0472">Membrane</keyword>
<evidence type="ECO:0000259" key="2">
    <source>
        <dbReference type="Pfam" id="PF02517"/>
    </source>
</evidence>
<dbReference type="AlphaFoldDB" id="A0A382VS13"/>
<evidence type="ECO:0000313" key="3">
    <source>
        <dbReference type="EMBL" id="SVD49160.1"/>
    </source>
</evidence>
<feature type="transmembrane region" description="Helical" evidence="1">
    <location>
        <begin position="159"/>
        <end position="177"/>
    </location>
</feature>
<evidence type="ECO:0000256" key="1">
    <source>
        <dbReference type="SAM" id="Phobius"/>
    </source>
</evidence>
<protein>
    <recommendedName>
        <fullName evidence="2">CAAX prenyl protease 2/Lysostaphin resistance protein A-like domain-containing protein</fullName>
    </recommendedName>
</protein>
<name>A0A382VS13_9ZZZZ</name>
<feature type="transmembrane region" description="Helical" evidence="1">
    <location>
        <begin position="184"/>
        <end position="206"/>
    </location>
</feature>
<gene>
    <name evidence="3" type="ORF">METZ01_LOCUS402014</name>
</gene>
<keyword evidence="1" id="KW-0812">Transmembrane</keyword>
<organism evidence="3">
    <name type="scientific">marine metagenome</name>
    <dbReference type="NCBI Taxonomy" id="408172"/>
    <lineage>
        <taxon>unclassified sequences</taxon>
        <taxon>metagenomes</taxon>
        <taxon>ecological metagenomes</taxon>
    </lineage>
</organism>
<feature type="transmembrane region" description="Helical" evidence="1">
    <location>
        <begin position="103"/>
        <end position="121"/>
    </location>
</feature>
<accession>A0A382VS13</accession>
<proteinExistence type="predicted"/>
<sequence>MVFFAVVMGVSMTCVRLNAQWSPDLVWFPAPVIAVLVGSIYWVEKRWHIGLSNPVDVPWERVYAIGFALTVLGVCVAAIQGTFTGKIRTTEVYGGEVSPLFQMTYAFVMSVFAAILAEATFRGIMQTQMHKVLSLWPTVVTIAVINLLAHRWGPELVQNWFGTFVILAAWTYLRWLSQSLWPPLIVHGLCNLVFAIAVWFGGPIVYAELSGGTIAFIVAAGLVALVATVLLAKDLHQSRPT</sequence>
<dbReference type="InterPro" id="IPR003675">
    <property type="entry name" value="Rce1/LyrA-like_dom"/>
</dbReference>
<feature type="domain" description="CAAX prenyl protease 2/Lysostaphin resistance protein A-like" evidence="2">
    <location>
        <begin position="102"/>
        <end position="193"/>
    </location>
</feature>
<dbReference type="GO" id="GO:0004175">
    <property type="term" value="F:endopeptidase activity"/>
    <property type="evidence" value="ECO:0007669"/>
    <property type="project" value="UniProtKB-ARBA"/>
</dbReference>